<keyword evidence="10" id="KW-1185">Reference proteome</keyword>
<feature type="transmembrane region" description="Helical" evidence="7">
    <location>
        <begin position="232"/>
        <end position="251"/>
    </location>
</feature>
<dbReference type="PROSITE" id="PS50850">
    <property type="entry name" value="MFS"/>
    <property type="match status" value="1"/>
</dbReference>
<comment type="subcellular location">
    <subcellularLocation>
        <location evidence="1">Cell membrane</location>
        <topology evidence="1">Multi-pass membrane protein</topology>
    </subcellularLocation>
</comment>
<feature type="transmembrane region" description="Helical" evidence="7">
    <location>
        <begin position="271"/>
        <end position="290"/>
    </location>
</feature>
<dbReference type="Gene3D" id="1.20.1250.20">
    <property type="entry name" value="MFS general substrate transporter like domains"/>
    <property type="match status" value="1"/>
</dbReference>
<dbReference type="Proteomes" id="UP001321766">
    <property type="component" value="Chromosome"/>
</dbReference>
<dbReference type="PANTHER" id="PTHR23517">
    <property type="entry name" value="RESISTANCE PROTEIN MDTM, PUTATIVE-RELATED-RELATED"/>
    <property type="match status" value="1"/>
</dbReference>
<dbReference type="EMBL" id="AP026798">
    <property type="protein sequence ID" value="BDR52798.1"/>
    <property type="molecule type" value="Genomic_DNA"/>
</dbReference>
<protein>
    <recommendedName>
        <fullName evidence="8">Major facilitator superfamily (MFS) profile domain-containing protein</fullName>
    </recommendedName>
</protein>
<dbReference type="PANTHER" id="PTHR23517:SF2">
    <property type="entry name" value="MULTIDRUG RESISTANCE PROTEIN MDTH"/>
    <property type="match status" value="1"/>
</dbReference>
<feature type="transmembrane region" description="Helical" evidence="7">
    <location>
        <begin position="103"/>
        <end position="124"/>
    </location>
</feature>
<keyword evidence="5 7" id="KW-1133">Transmembrane helix</keyword>
<accession>A0ABN6SBE8</accession>
<feature type="transmembrane region" description="Helical" evidence="7">
    <location>
        <begin position="12"/>
        <end position="32"/>
    </location>
</feature>
<dbReference type="SUPFAM" id="SSF103473">
    <property type="entry name" value="MFS general substrate transporter"/>
    <property type="match status" value="1"/>
</dbReference>
<feature type="transmembrane region" description="Helical" evidence="7">
    <location>
        <begin position="371"/>
        <end position="391"/>
    </location>
</feature>
<dbReference type="InterPro" id="IPR011701">
    <property type="entry name" value="MFS"/>
</dbReference>
<sequence>MRWLREFMSLPIYLRWMLAVDLVCNFGNGLVWPIELLFATHSLGASMSQATLTVTVSSIGSLISHPAIGWLSDKRSSWLAMHLGLVFAILGPVLFAVSLTFPMALLAAFVSGLGMGTTTAWTSILTQISTSEQKNIVYGINQAEMNLGVGLGAAVGGIVAASRSDFLFRLSFAARGAGFVFVSIALILIERHFALRALTRRLSVQAREVQVTAPSSSNESGEHSTLNNPRSALVAMALLTTATLFMNIFGYSQFDSGVVTTLISNDRIPRWSLSLIDVVNTFAVVVLNVILLPRLKNGRHMVMLRTVPICWAAAWFLIDLGLTCNSSLAALTVASIGITVFGFGEVMLGISQPVVAARLAGPRFSGRMFGLLNMAQSLGYVLGPMFAAWVLTAPRPIPLLTLSAIALLLTSLPWLFAIRLPRQARVQQKV</sequence>
<keyword evidence="2" id="KW-0813">Transport</keyword>
<evidence type="ECO:0000256" key="1">
    <source>
        <dbReference type="ARBA" id="ARBA00004651"/>
    </source>
</evidence>
<keyword evidence="4 7" id="KW-0812">Transmembrane</keyword>
<dbReference type="InterPro" id="IPR050171">
    <property type="entry name" value="MFS_Transporters"/>
</dbReference>
<feature type="transmembrane region" description="Helical" evidence="7">
    <location>
        <begin position="397"/>
        <end position="418"/>
    </location>
</feature>
<name>A0ABN6SBE8_9BIFI</name>
<feature type="transmembrane region" description="Helical" evidence="7">
    <location>
        <begin position="52"/>
        <end position="71"/>
    </location>
</feature>
<feature type="transmembrane region" description="Helical" evidence="7">
    <location>
        <begin position="136"/>
        <end position="160"/>
    </location>
</feature>
<evidence type="ECO:0000256" key="7">
    <source>
        <dbReference type="SAM" id="Phobius"/>
    </source>
</evidence>
<organism evidence="9 10">
    <name type="scientific">Bombiscardovia nodaiensis</name>
    <dbReference type="NCBI Taxonomy" id="2932181"/>
    <lineage>
        <taxon>Bacteria</taxon>
        <taxon>Bacillati</taxon>
        <taxon>Actinomycetota</taxon>
        <taxon>Actinomycetes</taxon>
        <taxon>Bifidobacteriales</taxon>
        <taxon>Bifidobacteriaceae</taxon>
        <taxon>Bombiscardovia</taxon>
    </lineage>
</organism>
<reference evidence="9 10" key="1">
    <citation type="journal article" date="2023" name="Microbiol. Spectr.">
        <title>Symbiosis of Carpenter Bees with Uncharacterized Lactic Acid Bacteria Showing NAD Auxotrophy.</title>
        <authorList>
            <person name="Kawasaki S."/>
            <person name="Ozawa K."/>
            <person name="Mori T."/>
            <person name="Yamamoto A."/>
            <person name="Ito M."/>
            <person name="Ohkuma M."/>
            <person name="Sakamoto M."/>
            <person name="Matsutani M."/>
        </authorList>
    </citation>
    <scope>NUCLEOTIDE SEQUENCE [LARGE SCALE GENOMIC DNA]</scope>
    <source>
        <strain evidence="9 10">Kim37-2</strain>
    </source>
</reference>
<dbReference type="InterPro" id="IPR020846">
    <property type="entry name" value="MFS_dom"/>
</dbReference>
<evidence type="ECO:0000313" key="9">
    <source>
        <dbReference type="EMBL" id="BDR52798.1"/>
    </source>
</evidence>
<feature type="transmembrane region" description="Helical" evidence="7">
    <location>
        <begin position="328"/>
        <end position="350"/>
    </location>
</feature>
<evidence type="ECO:0000259" key="8">
    <source>
        <dbReference type="PROSITE" id="PS50850"/>
    </source>
</evidence>
<dbReference type="Pfam" id="PF07690">
    <property type="entry name" value="MFS_1"/>
    <property type="match status" value="1"/>
</dbReference>
<feature type="transmembrane region" description="Helical" evidence="7">
    <location>
        <begin position="302"/>
        <end position="322"/>
    </location>
</feature>
<evidence type="ECO:0000256" key="5">
    <source>
        <dbReference type="ARBA" id="ARBA00022989"/>
    </source>
</evidence>
<keyword evidence="3" id="KW-1003">Cell membrane</keyword>
<evidence type="ECO:0000256" key="2">
    <source>
        <dbReference type="ARBA" id="ARBA00022448"/>
    </source>
</evidence>
<keyword evidence="6 7" id="KW-0472">Membrane</keyword>
<evidence type="ECO:0000313" key="10">
    <source>
        <dbReference type="Proteomes" id="UP001321766"/>
    </source>
</evidence>
<evidence type="ECO:0000256" key="3">
    <source>
        <dbReference type="ARBA" id="ARBA00022475"/>
    </source>
</evidence>
<dbReference type="InterPro" id="IPR036259">
    <property type="entry name" value="MFS_trans_sf"/>
</dbReference>
<feature type="transmembrane region" description="Helical" evidence="7">
    <location>
        <begin position="78"/>
        <end position="97"/>
    </location>
</feature>
<evidence type="ECO:0000256" key="4">
    <source>
        <dbReference type="ARBA" id="ARBA00022692"/>
    </source>
</evidence>
<gene>
    <name evidence="9" type="ORF">KIM372_07050</name>
</gene>
<feature type="domain" description="Major facilitator superfamily (MFS) profile" evidence="8">
    <location>
        <begin position="13"/>
        <end position="421"/>
    </location>
</feature>
<feature type="transmembrane region" description="Helical" evidence="7">
    <location>
        <begin position="166"/>
        <end position="189"/>
    </location>
</feature>
<evidence type="ECO:0000256" key="6">
    <source>
        <dbReference type="ARBA" id="ARBA00023136"/>
    </source>
</evidence>
<proteinExistence type="predicted"/>